<gene>
    <name evidence="1" type="ORF">ASU35_17345</name>
</gene>
<evidence type="ECO:0000313" key="1">
    <source>
        <dbReference type="EMBL" id="KSV60142.1"/>
    </source>
</evidence>
<proteinExistence type="predicted"/>
<dbReference type="EMBL" id="LNAM01000038">
    <property type="protein sequence ID" value="KSV60142.1"/>
    <property type="molecule type" value="Genomic_DNA"/>
</dbReference>
<keyword evidence="2" id="KW-1185">Reference proteome</keyword>
<dbReference type="Proteomes" id="UP000054874">
    <property type="component" value="Unassembled WGS sequence"/>
</dbReference>
<organism evidence="1 2">
    <name type="scientific">Acetivibrio ethanolgignens</name>
    <dbReference type="NCBI Taxonomy" id="290052"/>
    <lineage>
        <taxon>Bacteria</taxon>
        <taxon>Bacillati</taxon>
        <taxon>Bacillota</taxon>
        <taxon>Clostridia</taxon>
        <taxon>Eubacteriales</taxon>
        <taxon>Oscillospiraceae</taxon>
        <taxon>Acetivibrio</taxon>
    </lineage>
</organism>
<accession>A0A0V8QI37</accession>
<sequence length="134" mass="15533">MISISLISKRIEADTKKLIENISSNPDKEQELVDQFISETNRKIGRQHRNMFITLFTTLYGYDYESLSRDTTKFIVLGVVPKISRMERSKLLRVMLDCFSRYFGNDYSVLLNECADKIESHKVLQETGDGLPFV</sequence>
<protein>
    <submittedName>
        <fullName evidence="1">Uncharacterized protein</fullName>
    </submittedName>
</protein>
<comment type="caution">
    <text evidence="1">The sequence shown here is derived from an EMBL/GenBank/DDBJ whole genome shotgun (WGS) entry which is preliminary data.</text>
</comment>
<evidence type="ECO:0000313" key="2">
    <source>
        <dbReference type="Proteomes" id="UP000054874"/>
    </source>
</evidence>
<dbReference type="STRING" id="290052.ASU35_17345"/>
<name>A0A0V8QI37_9FIRM</name>
<reference evidence="1 2" key="1">
    <citation type="submission" date="2015-11" db="EMBL/GenBank/DDBJ databases">
        <title>Butyribacter intestini gen. nov., sp. nov., a butyric acid-producing bacterium of the family Lachnospiraceae isolated from the human faeces.</title>
        <authorList>
            <person name="Zou Y."/>
            <person name="Xue W."/>
            <person name="Luo G."/>
            <person name="Lv M."/>
        </authorList>
    </citation>
    <scope>NUCLEOTIDE SEQUENCE [LARGE SCALE GENOMIC DNA]</scope>
    <source>
        <strain evidence="1 2">ACET-33324</strain>
    </source>
</reference>
<dbReference type="AlphaFoldDB" id="A0A0V8QI37"/>
<dbReference type="RefSeq" id="WP_058351628.1">
    <property type="nucleotide sequence ID" value="NZ_CABMMD010000038.1"/>
</dbReference>